<sequence>MTWSTFLVSVRWWSLALARWGMEDGLVEAMVERGSHAILELGLRDGRLENGPLEPVVERGSHIFDPSLGDTVEIPPTVELGSRPHGLSELGAVKLGSHPNGSPVNDPVEKATRAMMVEMSSHVGAKMAGVELSSLAGGFRFDRQVTSWKDFETRVAMVELRSLIGKRTAGVELGFLARAFRFGHHAINPAERERCARMDALCSHVGERTTEVELSFLISVCKVGRLENGRTDRVTRVASVELHSHAALWWQNREVLLVPIVKRGSKRLPNTRFFCGELSGSQFRFLWI</sequence>
<evidence type="ECO:0000313" key="2">
    <source>
        <dbReference type="Proteomes" id="UP001515500"/>
    </source>
</evidence>
<evidence type="ECO:0000256" key="1">
    <source>
        <dbReference type="SAM" id="SignalP"/>
    </source>
</evidence>
<reference evidence="3" key="1">
    <citation type="submission" date="2025-08" db="UniProtKB">
        <authorList>
            <consortium name="RefSeq"/>
        </authorList>
    </citation>
    <scope>IDENTIFICATION</scope>
</reference>
<protein>
    <submittedName>
        <fullName evidence="3">Uncharacterized protein LOC120267636</fullName>
    </submittedName>
</protein>
<dbReference type="GeneID" id="120267636"/>
<organism evidence="2 3">
    <name type="scientific">Dioscorea cayennensis subsp. rotundata</name>
    <name type="common">White Guinea yam</name>
    <name type="synonym">Dioscorea rotundata</name>
    <dbReference type="NCBI Taxonomy" id="55577"/>
    <lineage>
        <taxon>Eukaryota</taxon>
        <taxon>Viridiplantae</taxon>
        <taxon>Streptophyta</taxon>
        <taxon>Embryophyta</taxon>
        <taxon>Tracheophyta</taxon>
        <taxon>Spermatophyta</taxon>
        <taxon>Magnoliopsida</taxon>
        <taxon>Liliopsida</taxon>
        <taxon>Dioscoreales</taxon>
        <taxon>Dioscoreaceae</taxon>
        <taxon>Dioscorea</taxon>
    </lineage>
</organism>
<dbReference type="AlphaFoldDB" id="A0AB40BUW7"/>
<proteinExistence type="predicted"/>
<keyword evidence="2" id="KW-1185">Reference proteome</keyword>
<gene>
    <name evidence="3" type="primary">LOC120267636</name>
</gene>
<feature type="signal peptide" evidence="1">
    <location>
        <begin position="1"/>
        <end position="18"/>
    </location>
</feature>
<feature type="chain" id="PRO_5044239294" evidence="1">
    <location>
        <begin position="19"/>
        <end position="288"/>
    </location>
</feature>
<accession>A0AB40BUW7</accession>
<evidence type="ECO:0000313" key="3">
    <source>
        <dbReference type="RefSeq" id="XP_039131239.1"/>
    </source>
</evidence>
<dbReference type="RefSeq" id="XP_039131239.1">
    <property type="nucleotide sequence ID" value="XM_039275305.1"/>
</dbReference>
<name>A0AB40BUW7_DIOCR</name>
<dbReference type="Proteomes" id="UP001515500">
    <property type="component" value="Chromosome 8"/>
</dbReference>
<keyword evidence="1" id="KW-0732">Signal</keyword>